<reference evidence="8" key="1">
    <citation type="submission" date="2016-10" db="EMBL/GenBank/DDBJ databases">
        <authorList>
            <person name="Varghese N."/>
            <person name="Submissions S."/>
        </authorList>
    </citation>
    <scope>NUCLEOTIDE SEQUENCE [LARGE SCALE GENOMIC DNA]</scope>
    <source>
        <strain evidence="8">CGMCC 4.7042</strain>
    </source>
</reference>
<dbReference type="InterPro" id="IPR041347">
    <property type="entry name" value="MftR_C"/>
</dbReference>
<feature type="DNA-binding region" description="H-T-H motif" evidence="4">
    <location>
        <begin position="50"/>
        <end position="69"/>
    </location>
</feature>
<dbReference type="PANTHER" id="PTHR30055">
    <property type="entry name" value="HTH-TYPE TRANSCRIPTIONAL REGULATOR RUTR"/>
    <property type="match status" value="1"/>
</dbReference>
<dbReference type="GO" id="GO:0000976">
    <property type="term" value="F:transcription cis-regulatory region binding"/>
    <property type="evidence" value="ECO:0007669"/>
    <property type="project" value="TreeGrafter"/>
</dbReference>
<dbReference type="Pfam" id="PF17754">
    <property type="entry name" value="TetR_C_14"/>
    <property type="match status" value="1"/>
</dbReference>
<evidence type="ECO:0000313" key="8">
    <source>
        <dbReference type="Proteomes" id="UP000199063"/>
    </source>
</evidence>
<dbReference type="InterPro" id="IPR001647">
    <property type="entry name" value="HTH_TetR"/>
</dbReference>
<dbReference type="Pfam" id="PF00440">
    <property type="entry name" value="TetR_N"/>
    <property type="match status" value="1"/>
</dbReference>
<gene>
    <name evidence="7" type="ORF">SAMN05444921_102147</name>
</gene>
<dbReference type="AlphaFoldDB" id="A0A1G9NWU0"/>
<proteinExistence type="predicted"/>
<evidence type="ECO:0000256" key="2">
    <source>
        <dbReference type="ARBA" id="ARBA00023125"/>
    </source>
</evidence>
<keyword evidence="3" id="KW-0804">Transcription</keyword>
<name>A0A1G9NWU0_9ACTN</name>
<protein>
    <submittedName>
        <fullName evidence="7">DNA-binding transcriptional regulator, AcrR family</fullName>
    </submittedName>
</protein>
<dbReference type="STRING" id="1196353.SAMN05444921_102147"/>
<dbReference type="InterPro" id="IPR009057">
    <property type="entry name" value="Homeodomain-like_sf"/>
</dbReference>
<dbReference type="Proteomes" id="UP000199063">
    <property type="component" value="Unassembled WGS sequence"/>
</dbReference>
<organism evidence="7 8">
    <name type="scientific">Streptomyces wuyuanensis</name>
    <dbReference type="NCBI Taxonomy" id="1196353"/>
    <lineage>
        <taxon>Bacteria</taxon>
        <taxon>Bacillati</taxon>
        <taxon>Actinomycetota</taxon>
        <taxon>Actinomycetes</taxon>
        <taxon>Kitasatosporales</taxon>
        <taxon>Streptomycetaceae</taxon>
        <taxon>Streptomyces</taxon>
    </lineage>
</organism>
<dbReference type="Gene3D" id="1.10.357.10">
    <property type="entry name" value="Tetracycline Repressor, domain 2"/>
    <property type="match status" value="1"/>
</dbReference>
<sequence>MTAMAPSAHRPPAAGRPPLGLRERKKLKTRAAIRRALYRLVADQGYEATTIEQIAAAAEVSPSTVSRYFATKEDIVLTDEYHAVMEDMLRRRPAGEPPLESLRFVVAHAVRTLLEEDPDGMCLRARLLVEVPAVRARSAETTAETSLLLSRVLAERTGRDAGDLEVRVFTAAVMAALREVTLHWAERGRRDDLAALLDRALDTLGDGLSL</sequence>
<feature type="domain" description="HTH tetR-type" evidence="6">
    <location>
        <begin position="27"/>
        <end position="87"/>
    </location>
</feature>
<keyword evidence="2 4" id="KW-0238">DNA-binding</keyword>
<keyword evidence="8" id="KW-1185">Reference proteome</keyword>
<dbReference type="EMBL" id="FNHI01000002">
    <property type="protein sequence ID" value="SDL90859.1"/>
    <property type="molecule type" value="Genomic_DNA"/>
</dbReference>
<dbReference type="Gene3D" id="1.10.10.60">
    <property type="entry name" value="Homeodomain-like"/>
    <property type="match status" value="1"/>
</dbReference>
<accession>A0A1G9NWU0</accession>
<evidence type="ECO:0000256" key="5">
    <source>
        <dbReference type="SAM" id="MobiDB-lite"/>
    </source>
</evidence>
<dbReference type="GO" id="GO:0003700">
    <property type="term" value="F:DNA-binding transcription factor activity"/>
    <property type="evidence" value="ECO:0007669"/>
    <property type="project" value="TreeGrafter"/>
</dbReference>
<dbReference type="PANTHER" id="PTHR30055:SF234">
    <property type="entry name" value="HTH-TYPE TRANSCRIPTIONAL REGULATOR BETI"/>
    <property type="match status" value="1"/>
</dbReference>
<dbReference type="InterPro" id="IPR050109">
    <property type="entry name" value="HTH-type_TetR-like_transc_reg"/>
</dbReference>
<evidence type="ECO:0000259" key="6">
    <source>
        <dbReference type="PROSITE" id="PS50977"/>
    </source>
</evidence>
<dbReference type="PROSITE" id="PS50977">
    <property type="entry name" value="HTH_TETR_2"/>
    <property type="match status" value="1"/>
</dbReference>
<evidence type="ECO:0000256" key="4">
    <source>
        <dbReference type="PROSITE-ProRule" id="PRU00335"/>
    </source>
</evidence>
<keyword evidence="1" id="KW-0805">Transcription regulation</keyword>
<dbReference type="SUPFAM" id="SSF46689">
    <property type="entry name" value="Homeodomain-like"/>
    <property type="match status" value="1"/>
</dbReference>
<evidence type="ECO:0000256" key="3">
    <source>
        <dbReference type="ARBA" id="ARBA00023163"/>
    </source>
</evidence>
<feature type="region of interest" description="Disordered" evidence="5">
    <location>
        <begin position="1"/>
        <end position="24"/>
    </location>
</feature>
<evidence type="ECO:0000313" key="7">
    <source>
        <dbReference type="EMBL" id="SDL90859.1"/>
    </source>
</evidence>
<evidence type="ECO:0000256" key="1">
    <source>
        <dbReference type="ARBA" id="ARBA00023015"/>
    </source>
</evidence>